<comment type="subcellular location">
    <subcellularLocation>
        <location evidence="1">Cell membrane</location>
        <topology evidence="1">Multi-pass membrane protein</topology>
    </subcellularLocation>
</comment>
<dbReference type="GO" id="GO:0005886">
    <property type="term" value="C:plasma membrane"/>
    <property type="evidence" value="ECO:0007669"/>
    <property type="project" value="UniProtKB-SubCell"/>
</dbReference>
<dbReference type="ExpressionAtlas" id="A0A2K5ATT9">
    <property type="expression patterns" value="baseline and differential"/>
</dbReference>
<evidence type="ECO:0000313" key="12">
    <source>
        <dbReference type="WormBase" id="B0244.10b"/>
    </source>
</evidence>
<feature type="transmembrane region" description="Helical" evidence="9">
    <location>
        <begin position="40"/>
        <end position="71"/>
    </location>
</feature>
<dbReference type="OrthoDB" id="10390881at2759"/>
<keyword evidence="6 9" id="KW-0472">Membrane</keyword>
<dbReference type="PANTHER" id="PTHR37441:SF2">
    <property type="entry name" value="G-PROTEIN COUPLED RECEPTOR B0244.10-RELATED"/>
    <property type="match status" value="1"/>
</dbReference>
<evidence type="ECO:0000256" key="4">
    <source>
        <dbReference type="ARBA" id="ARBA00022989"/>
    </source>
</evidence>
<keyword evidence="7" id="KW-0675">Receptor</keyword>
<keyword evidence="2" id="KW-1003">Cell membrane</keyword>
<dbReference type="Bgee" id="WBGene00015085">
    <property type="expression patterns" value="Expressed in adult organism and 3 other cell types or tissues"/>
</dbReference>
<dbReference type="PANTHER" id="PTHR37441">
    <property type="entry name" value="PROTEIN CBG16518"/>
    <property type="match status" value="1"/>
</dbReference>
<evidence type="ECO:0000256" key="8">
    <source>
        <dbReference type="ARBA" id="ARBA00023224"/>
    </source>
</evidence>
<dbReference type="EMBL" id="BX284603">
    <property type="protein sequence ID" value="SPC47518.1"/>
    <property type="molecule type" value="Genomic_DNA"/>
</dbReference>
<proteinExistence type="predicted"/>
<evidence type="ECO:0000313" key="11">
    <source>
        <dbReference type="Proteomes" id="UP000001940"/>
    </source>
</evidence>
<organism evidence="10 11">
    <name type="scientific">Caenorhabditis elegans</name>
    <dbReference type="NCBI Taxonomy" id="6239"/>
    <lineage>
        <taxon>Eukaryota</taxon>
        <taxon>Metazoa</taxon>
        <taxon>Ecdysozoa</taxon>
        <taxon>Nematoda</taxon>
        <taxon>Chromadorea</taxon>
        <taxon>Rhabditida</taxon>
        <taxon>Rhabditina</taxon>
        <taxon>Rhabditomorpha</taxon>
        <taxon>Rhabditoidea</taxon>
        <taxon>Rhabditidae</taxon>
        <taxon>Peloderinae</taxon>
        <taxon>Caenorhabditis</taxon>
    </lineage>
</organism>
<evidence type="ECO:0000313" key="10">
    <source>
        <dbReference type="EMBL" id="SPC47518.1"/>
    </source>
</evidence>
<keyword evidence="8" id="KW-0807">Transducer</keyword>
<evidence type="ECO:0000256" key="6">
    <source>
        <dbReference type="ARBA" id="ARBA00023136"/>
    </source>
</evidence>
<name>A0A2K5ATT9_CAEEL</name>
<evidence type="ECO:0000256" key="7">
    <source>
        <dbReference type="ARBA" id="ARBA00023170"/>
    </source>
</evidence>
<keyword evidence="5" id="KW-0297">G-protein coupled receptor</keyword>
<dbReference type="KEGG" id="cel:CELE_B0244.10"/>
<sequence length="97" mass="11128">MTNIFENCSTHYSFEKNLQKCVNASNPCQLLQKMNTAHSLMIWMGFYIPSAMCFLAVLVDTYCLLVTISILKSLKKQFLHRCRHDDIFRSDASTGLS</sequence>
<accession>A0A2K5ATT9</accession>
<keyword evidence="4 9" id="KW-1133">Transmembrane helix</keyword>
<keyword evidence="3 9" id="KW-0812">Transmembrane</keyword>
<dbReference type="WormBase" id="B0244.10b">
    <property type="protein sequence ID" value="CE52622"/>
    <property type="gene ID" value="WBGene00015085"/>
</dbReference>
<dbReference type="GO" id="GO:0004930">
    <property type="term" value="F:G protein-coupled receptor activity"/>
    <property type="evidence" value="ECO:0007669"/>
    <property type="project" value="UniProtKB-KW"/>
</dbReference>
<dbReference type="InterPro" id="IPR040435">
    <property type="entry name" value="Put_GPCR_Chromadorea"/>
</dbReference>
<evidence type="ECO:0000256" key="1">
    <source>
        <dbReference type="ARBA" id="ARBA00004651"/>
    </source>
</evidence>
<dbReference type="GeneID" id="175806"/>
<dbReference type="AGR" id="WB:WBGene00015085"/>
<evidence type="ECO:0000256" key="9">
    <source>
        <dbReference type="SAM" id="Phobius"/>
    </source>
</evidence>
<dbReference type="AlphaFoldDB" id="A0A2K5ATT9"/>
<gene>
    <name evidence="10 12" type="ORF">B0244.10</name>
    <name evidence="10" type="ORF">CELE_B0244.10</name>
</gene>
<evidence type="ECO:0000256" key="5">
    <source>
        <dbReference type="ARBA" id="ARBA00023040"/>
    </source>
</evidence>
<keyword evidence="11" id="KW-1185">Reference proteome</keyword>
<evidence type="ECO:0000256" key="2">
    <source>
        <dbReference type="ARBA" id="ARBA00022475"/>
    </source>
</evidence>
<reference evidence="10 11" key="1">
    <citation type="journal article" date="1998" name="Science">
        <title>Genome sequence of the nematode C. elegans: a platform for investigating biology.</title>
        <authorList>
            <consortium name="The C. elegans sequencing consortium"/>
            <person name="Sulson J.E."/>
            <person name="Waterston R."/>
        </authorList>
    </citation>
    <scope>NUCLEOTIDE SEQUENCE [LARGE SCALE GENOMIC DNA]</scope>
    <source>
        <strain evidence="10 11">Bristol N2</strain>
    </source>
</reference>
<protein>
    <submittedName>
        <fullName evidence="10">G_PROTEIN_RECEP_F1_2 domain-containing protein</fullName>
    </submittedName>
</protein>
<dbReference type="CTD" id="175806"/>
<evidence type="ECO:0000256" key="3">
    <source>
        <dbReference type="ARBA" id="ARBA00022692"/>
    </source>
</evidence>
<dbReference type="Proteomes" id="UP000001940">
    <property type="component" value="Chromosome III"/>
</dbReference>
<dbReference type="RefSeq" id="NP_001348723.1">
    <property type="nucleotide sequence ID" value="NM_001361716.4"/>
</dbReference>